<dbReference type="Proteomes" id="UP000078343">
    <property type="component" value="Unassembled WGS sequence"/>
</dbReference>
<evidence type="ECO:0000313" key="2">
    <source>
        <dbReference type="EMBL" id="OAP53854.1"/>
    </source>
</evidence>
<dbReference type="OrthoDB" id="3817091at2759"/>
<gene>
    <name evidence="2" type="ORF">AYL99_11876</name>
</gene>
<evidence type="ECO:0000313" key="3">
    <source>
        <dbReference type="Proteomes" id="UP000078343"/>
    </source>
</evidence>
<sequence>MSIADMGVTSPSARATSSPGSDRTHRSRRTNQLWLGTDDMWMPRSTGMNTSDLRFKSCSTPGCGRTSGFLECNAMTLRAGFDTYTEHTTVDTLAKRMADIEVTANTTFIFYDMEVTSTNEIDQLSAVAVQDRHIDLVIRATTRRNNSPIISRFSPMV</sequence>
<protein>
    <submittedName>
        <fullName evidence="2">Uncharacterized protein</fullName>
    </submittedName>
</protein>
<feature type="region of interest" description="Disordered" evidence="1">
    <location>
        <begin position="1"/>
        <end position="29"/>
    </location>
</feature>
<keyword evidence="3" id="KW-1185">Reference proteome</keyword>
<accession>A0A178Z2C6</accession>
<dbReference type="AlphaFoldDB" id="A0A178Z2C6"/>
<evidence type="ECO:0000256" key="1">
    <source>
        <dbReference type="SAM" id="MobiDB-lite"/>
    </source>
</evidence>
<comment type="caution">
    <text evidence="2">The sequence shown here is derived from an EMBL/GenBank/DDBJ whole genome shotgun (WGS) entry which is preliminary data.</text>
</comment>
<name>A0A178Z2C6_9EURO</name>
<proteinExistence type="predicted"/>
<feature type="compositionally biased region" description="Polar residues" evidence="1">
    <location>
        <begin position="9"/>
        <end position="21"/>
    </location>
</feature>
<dbReference type="RefSeq" id="XP_018687221.1">
    <property type="nucleotide sequence ID" value="XM_018843380.1"/>
</dbReference>
<dbReference type="GeneID" id="30016043"/>
<organism evidence="2 3">
    <name type="scientific">Fonsecaea erecta</name>
    <dbReference type="NCBI Taxonomy" id="1367422"/>
    <lineage>
        <taxon>Eukaryota</taxon>
        <taxon>Fungi</taxon>
        <taxon>Dikarya</taxon>
        <taxon>Ascomycota</taxon>
        <taxon>Pezizomycotina</taxon>
        <taxon>Eurotiomycetes</taxon>
        <taxon>Chaetothyriomycetidae</taxon>
        <taxon>Chaetothyriales</taxon>
        <taxon>Herpotrichiellaceae</taxon>
        <taxon>Fonsecaea</taxon>
    </lineage>
</organism>
<reference evidence="2 3" key="1">
    <citation type="submission" date="2016-04" db="EMBL/GenBank/DDBJ databases">
        <title>Draft genome of Fonsecaea erecta CBS 125763.</title>
        <authorList>
            <person name="Weiss V.A."/>
            <person name="Vicente V.A."/>
            <person name="Raittz R.T."/>
            <person name="Moreno L.F."/>
            <person name="De Souza E.M."/>
            <person name="Pedrosa F.O."/>
            <person name="Steffens M.B."/>
            <person name="Faoro H."/>
            <person name="Tadra-Sfeir M.Z."/>
            <person name="Najafzadeh M.J."/>
            <person name="Felipe M.S."/>
            <person name="Teixeira M."/>
            <person name="Sun J."/>
            <person name="Xi L."/>
            <person name="Gomes R."/>
            <person name="De Azevedo C.M."/>
            <person name="Salgado C.G."/>
            <person name="Da Silva M.B."/>
            <person name="Nascimento M.F."/>
            <person name="Queiroz-Telles F."/>
            <person name="Attili D.S."/>
            <person name="Gorbushina A."/>
        </authorList>
    </citation>
    <scope>NUCLEOTIDE SEQUENCE [LARGE SCALE GENOMIC DNA]</scope>
    <source>
        <strain evidence="2 3">CBS 125763</strain>
    </source>
</reference>
<dbReference type="EMBL" id="LVYI01000018">
    <property type="protein sequence ID" value="OAP53854.1"/>
    <property type="molecule type" value="Genomic_DNA"/>
</dbReference>